<name>A0A8J3BS32_9ACTN</name>
<sequence>MTPRPSDNSPLFFISYAHDGSADDEHVATFFHDLHHDVLMFAGRRRDQVAGFCDVVLNLGERWSTELIDNLSRAQVFIPLLSPPLFNSEACGKEWAVFAARLQASGRARTRESSIIPLLWVDTRIPPVAEPFQYREAAFGPTYEHVKLRALIRDGRHHDDYLEFVEKLARRIVVLSEGLPVAEALDRPGFHEVRSAFDDAPQNWRPATGRHGTAARNDQAGPPWPAARRTTPRPRSQRRPILNTNLPPELPEDLR</sequence>
<dbReference type="Pfam" id="PF13676">
    <property type="entry name" value="TIR_2"/>
    <property type="match status" value="1"/>
</dbReference>
<reference evidence="3" key="2">
    <citation type="submission" date="2020-09" db="EMBL/GenBank/DDBJ databases">
        <authorList>
            <person name="Sun Q."/>
            <person name="Zhou Y."/>
        </authorList>
    </citation>
    <scope>NUCLEOTIDE SEQUENCE</scope>
    <source>
        <strain evidence="3">CGMCC 4.7299</strain>
    </source>
</reference>
<feature type="domain" description="TIR" evidence="2">
    <location>
        <begin position="12"/>
        <end position="137"/>
    </location>
</feature>
<dbReference type="EMBL" id="BMMX01000001">
    <property type="protein sequence ID" value="GGK72252.1"/>
    <property type="molecule type" value="Genomic_DNA"/>
</dbReference>
<dbReference type="InterPro" id="IPR000157">
    <property type="entry name" value="TIR_dom"/>
</dbReference>
<feature type="region of interest" description="Disordered" evidence="1">
    <location>
        <begin position="200"/>
        <end position="255"/>
    </location>
</feature>
<dbReference type="InterPro" id="IPR035897">
    <property type="entry name" value="Toll_tir_struct_dom_sf"/>
</dbReference>
<comment type="caution">
    <text evidence="3">The sequence shown here is derived from an EMBL/GenBank/DDBJ whole genome shotgun (WGS) entry which is preliminary data.</text>
</comment>
<evidence type="ECO:0000313" key="3">
    <source>
        <dbReference type="EMBL" id="GGK72252.1"/>
    </source>
</evidence>
<reference evidence="3" key="1">
    <citation type="journal article" date="2014" name="Int. J. Syst. Evol. Microbiol.">
        <title>Complete genome sequence of Corynebacterium casei LMG S-19264T (=DSM 44701T), isolated from a smear-ripened cheese.</title>
        <authorList>
            <consortium name="US DOE Joint Genome Institute (JGI-PGF)"/>
            <person name="Walter F."/>
            <person name="Albersmeier A."/>
            <person name="Kalinowski J."/>
            <person name="Ruckert C."/>
        </authorList>
    </citation>
    <scope>NUCLEOTIDE SEQUENCE</scope>
    <source>
        <strain evidence="3">CGMCC 4.7299</strain>
    </source>
</reference>
<dbReference type="NCBIfam" id="NF040588">
    <property type="entry name" value="FxsC_Nterm"/>
    <property type="match status" value="1"/>
</dbReference>
<keyword evidence="4" id="KW-1185">Reference proteome</keyword>
<dbReference type="Proteomes" id="UP000656042">
    <property type="component" value="Unassembled WGS sequence"/>
</dbReference>
<protein>
    <recommendedName>
        <fullName evidence="2">TIR domain-containing protein</fullName>
    </recommendedName>
</protein>
<evidence type="ECO:0000259" key="2">
    <source>
        <dbReference type="Pfam" id="PF13676"/>
    </source>
</evidence>
<proteinExistence type="predicted"/>
<evidence type="ECO:0000256" key="1">
    <source>
        <dbReference type="SAM" id="MobiDB-lite"/>
    </source>
</evidence>
<dbReference type="RefSeq" id="WP_189077142.1">
    <property type="nucleotide sequence ID" value="NZ_BMMX01000001.1"/>
</dbReference>
<organism evidence="3 4">
    <name type="scientific">Mangrovihabitans endophyticus</name>
    <dbReference type="NCBI Taxonomy" id="1751298"/>
    <lineage>
        <taxon>Bacteria</taxon>
        <taxon>Bacillati</taxon>
        <taxon>Actinomycetota</taxon>
        <taxon>Actinomycetes</taxon>
        <taxon>Micromonosporales</taxon>
        <taxon>Micromonosporaceae</taxon>
        <taxon>Mangrovihabitans</taxon>
    </lineage>
</organism>
<dbReference type="AlphaFoldDB" id="A0A8J3BS32"/>
<dbReference type="InterPro" id="IPR047603">
    <property type="entry name" value="FxsC_N"/>
</dbReference>
<accession>A0A8J3BS32</accession>
<gene>
    <name evidence="3" type="ORF">GCM10012284_02570</name>
</gene>
<dbReference type="Gene3D" id="3.40.50.10140">
    <property type="entry name" value="Toll/interleukin-1 receptor homology (TIR) domain"/>
    <property type="match status" value="1"/>
</dbReference>
<dbReference type="GO" id="GO:0007165">
    <property type="term" value="P:signal transduction"/>
    <property type="evidence" value="ECO:0007669"/>
    <property type="project" value="InterPro"/>
</dbReference>
<evidence type="ECO:0000313" key="4">
    <source>
        <dbReference type="Proteomes" id="UP000656042"/>
    </source>
</evidence>
<dbReference type="SUPFAM" id="SSF52200">
    <property type="entry name" value="Toll/Interleukin receptor TIR domain"/>
    <property type="match status" value="1"/>
</dbReference>